<dbReference type="NCBIfam" id="TIGR01764">
    <property type="entry name" value="excise"/>
    <property type="match status" value="1"/>
</dbReference>
<dbReference type="InterPro" id="IPR009061">
    <property type="entry name" value="DNA-bd_dom_put_sf"/>
</dbReference>
<evidence type="ECO:0000313" key="3">
    <source>
        <dbReference type="Proteomes" id="UP000759246"/>
    </source>
</evidence>
<dbReference type="Pfam" id="PF12728">
    <property type="entry name" value="HTH_17"/>
    <property type="match status" value="1"/>
</dbReference>
<name>A0A929RNL5_9ACTO</name>
<comment type="caution">
    <text evidence="2">The sequence shown here is derived from an EMBL/GenBank/DDBJ whole genome shotgun (WGS) entry which is preliminary data.</text>
</comment>
<dbReference type="InterPro" id="IPR041657">
    <property type="entry name" value="HTH_17"/>
</dbReference>
<reference evidence="2" key="1">
    <citation type="submission" date="2020-04" db="EMBL/GenBank/DDBJ databases">
        <title>Deep metagenomics examines the oral microbiome during advanced dental caries in children, revealing novel taxa and co-occurrences with host molecules.</title>
        <authorList>
            <person name="Baker J.L."/>
            <person name="Morton J.T."/>
            <person name="Dinis M."/>
            <person name="Alvarez R."/>
            <person name="Tran N.C."/>
            <person name="Knight R."/>
            <person name="Edlund A."/>
        </authorList>
    </citation>
    <scope>NUCLEOTIDE SEQUENCE</scope>
    <source>
        <strain evidence="2">JCVI_30_bin.13</strain>
    </source>
</reference>
<organism evidence="2 3">
    <name type="scientific">Actinomyces bouchesdurhonensis</name>
    <dbReference type="NCBI Taxonomy" id="1852361"/>
    <lineage>
        <taxon>Bacteria</taxon>
        <taxon>Bacillati</taxon>
        <taxon>Actinomycetota</taxon>
        <taxon>Actinomycetes</taxon>
        <taxon>Actinomycetales</taxon>
        <taxon>Actinomycetaceae</taxon>
        <taxon>Actinomyces</taxon>
    </lineage>
</organism>
<proteinExistence type="predicted"/>
<sequence>MQQLISAGEAAKLVGVSPDTLRRWAKSGRVRHVVTPSRRILFDPADIEAVYRTVDPDRESSVSDVPLPGLGGAGR</sequence>
<gene>
    <name evidence="2" type="ORF">HXK09_03600</name>
</gene>
<evidence type="ECO:0000313" key="2">
    <source>
        <dbReference type="EMBL" id="MBF0966245.1"/>
    </source>
</evidence>
<dbReference type="AlphaFoldDB" id="A0A929RNL5"/>
<feature type="domain" description="Helix-turn-helix" evidence="1">
    <location>
        <begin position="6"/>
        <end position="50"/>
    </location>
</feature>
<dbReference type="SUPFAM" id="SSF46955">
    <property type="entry name" value="Putative DNA-binding domain"/>
    <property type="match status" value="1"/>
</dbReference>
<accession>A0A929RNL5</accession>
<dbReference type="InterPro" id="IPR010093">
    <property type="entry name" value="SinI_DNA-bd"/>
</dbReference>
<dbReference type="EMBL" id="JABZGF010000071">
    <property type="protein sequence ID" value="MBF0966245.1"/>
    <property type="molecule type" value="Genomic_DNA"/>
</dbReference>
<protein>
    <submittedName>
        <fullName evidence="2">Helix-turn-helix domain-containing protein</fullName>
    </submittedName>
</protein>
<dbReference type="Proteomes" id="UP000759246">
    <property type="component" value="Unassembled WGS sequence"/>
</dbReference>
<dbReference type="Gene3D" id="1.10.1660.10">
    <property type="match status" value="1"/>
</dbReference>
<dbReference type="GO" id="GO:0003677">
    <property type="term" value="F:DNA binding"/>
    <property type="evidence" value="ECO:0007669"/>
    <property type="project" value="InterPro"/>
</dbReference>
<evidence type="ECO:0000259" key="1">
    <source>
        <dbReference type="Pfam" id="PF12728"/>
    </source>
</evidence>